<reference evidence="2" key="1">
    <citation type="submission" date="2018-02" db="EMBL/GenBank/DDBJ databases">
        <title>Rhizophora mucronata_Transcriptome.</title>
        <authorList>
            <person name="Meera S.P."/>
            <person name="Sreeshan A."/>
            <person name="Augustine A."/>
        </authorList>
    </citation>
    <scope>NUCLEOTIDE SEQUENCE</scope>
    <source>
        <tissue evidence="2">Leaf</tissue>
    </source>
</reference>
<accession>A0A2P2NSB5</accession>
<sequence>MSLSPSTSSMFLSNVGTQKYTPSLLSLTSENFHEQTKKEHPHNQRNKRKIP</sequence>
<feature type="region of interest" description="Disordered" evidence="1">
    <location>
        <begin position="26"/>
        <end position="51"/>
    </location>
</feature>
<evidence type="ECO:0000256" key="1">
    <source>
        <dbReference type="SAM" id="MobiDB-lite"/>
    </source>
</evidence>
<dbReference type="AlphaFoldDB" id="A0A2P2NSB5"/>
<feature type="compositionally biased region" description="Basic and acidic residues" evidence="1">
    <location>
        <begin position="31"/>
        <end position="42"/>
    </location>
</feature>
<dbReference type="EMBL" id="GGEC01064861">
    <property type="protein sequence ID" value="MBX45345.1"/>
    <property type="molecule type" value="Transcribed_RNA"/>
</dbReference>
<proteinExistence type="predicted"/>
<protein>
    <submittedName>
        <fullName evidence="2">Uncharacterized protein</fullName>
    </submittedName>
</protein>
<organism evidence="2">
    <name type="scientific">Rhizophora mucronata</name>
    <name type="common">Asiatic mangrove</name>
    <dbReference type="NCBI Taxonomy" id="61149"/>
    <lineage>
        <taxon>Eukaryota</taxon>
        <taxon>Viridiplantae</taxon>
        <taxon>Streptophyta</taxon>
        <taxon>Embryophyta</taxon>
        <taxon>Tracheophyta</taxon>
        <taxon>Spermatophyta</taxon>
        <taxon>Magnoliopsida</taxon>
        <taxon>eudicotyledons</taxon>
        <taxon>Gunneridae</taxon>
        <taxon>Pentapetalae</taxon>
        <taxon>rosids</taxon>
        <taxon>fabids</taxon>
        <taxon>Malpighiales</taxon>
        <taxon>Rhizophoraceae</taxon>
        <taxon>Rhizophora</taxon>
    </lineage>
</organism>
<name>A0A2P2NSB5_RHIMU</name>
<evidence type="ECO:0000313" key="2">
    <source>
        <dbReference type="EMBL" id="MBX45345.1"/>
    </source>
</evidence>